<reference evidence="1 2" key="1">
    <citation type="submission" date="2021-06" db="EMBL/GenBank/DDBJ databases">
        <authorList>
            <person name="Sun Q."/>
            <person name="Li D."/>
        </authorList>
    </citation>
    <scope>NUCLEOTIDE SEQUENCE [LARGE SCALE GENOMIC DNA]</scope>
    <source>
        <strain evidence="1 2">MSJ-6</strain>
    </source>
</reference>
<dbReference type="RefSeq" id="WP_216479776.1">
    <property type="nucleotide sequence ID" value="NZ_JAHLQJ010000013.1"/>
</dbReference>
<protein>
    <submittedName>
        <fullName evidence="1">Uncharacterized protein</fullName>
    </submittedName>
</protein>
<accession>A0ABS6FSN1</accession>
<name>A0ABS6FSN1_9BACL</name>
<evidence type="ECO:0000313" key="1">
    <source>
        <dbReference type="EMBL" id="MBU5673223.1"/>
    </source>
</evidence>
<keyword evidence="2" id="KW-1185">Reference proteome</keyword>
<proteinExistence type="predicted"/>
<organism evidence="1 2">
    <name type="scientific">Paenibacillus brevis</name>
    <dbReference type="NCBI Taxonomy" id="2841508"/>
    <lineage>
        <taxon>Bacteria</taxon>
        <taxon>Bacillati</taxon>
        <taxon>Bacillota</taxon>
        <taxon>Bacilli</taxon>
        <taxon>Bacillales</taxon>
        <taxon>Paenibacillaceae</taxon>
        <taxon>Paenibacillus</taxon>
    </lineage>
</organism>
<gene>
    <name evidence="1" type="ORF">KQJ23_15445</name>
</gene>
<evidence type="ECO:0000313" key="2">
    <source>
        <dbReference type="Proteomes" id="UP000743001"/>
    </source>
</evidence>
<dbReference type="Proteomes" id="UP000743001">
    <property type="component" value="Unassembled WGS sequence"/>
</dbReference>
<dbReference type="EMBL" id="JAHLQJ010000013">
    <property type="protein sequence ID" value="MBU5673223.1"/>
    <property type="molecule type" value="Genomic_DNA"/>
</dbReference>
<sequence>MSISNITWQDCVDLSREILYSPPGNWTHNIPEGLARFERRVILPSGHKKVLFRGENYAGEWPEEEWDRLAKPREPDPVQLELF</sequence>
<comment type="caution">
    <text evidence="1">The sequence shown here is derived from an EMBL/GenBank/DDBJ whole genome shotgun (WGS) entry which is preliminary data.</text>
</comment>